<keyword evidence="1" id="KW-1133">Transmembrane helix</keyword>
<dbReference type="Gene3D" id="3.40.250.10">
    <property type="entry name" value="Rhodanese-like domain"/>
    <property type="match status" value="1"/>
</dbReference>
<dbReference type="GO" id="GO:0005739">
    <property type="term" value="C:mitochondrion"/>
    <property type="evidence" value="ECO:0007669"/>
    <property type="project" value="TreeGrafter"/>
</dbReference>
<gene>
    <name evidence="4" type="primary">LOC119632475</name>
</gene>
<dbReference type="GeneID" id="119632475"/>
<evidence type="ECO:0000259" key="2">
    <source>
        <dbReference type="PROSITE" id="PS50206"/>
    </source>
</evidence>
<feature type="transmembrane region" description="Helical" evidence="1">
    <location>
        <begin position="21"/>
        <end position="39"/>
    </location>
</feature>
<feature type="domain" description="Rhodanese" evidence="2">
    <location>
        <begin position="69"/>
        <end position="157"/>
    </location>
</feature>
<evidence type="ECO:0000313" key="4">
    <source>
        <dbReference type="RefSeq" id="XP_037881321.1"/>
    </source>
</evidence>
<proteinExistence type="predicted"/>
<dbReference type="Pfam" id="PF00581">
    <property type="entry name" value="Rhodanese"/>
    <property type="match status" value="1"/>
</dbReference>
<sequence>MLCIFVSSTFSTKAYIKMLPFNYNILLSAALILFMQHILVETMNNGEDDYFSASLREALEARDGRLKYLVDVTPEHLVKEGQMIPGSYHLPFEDLPTVLSMSEEDFEWQFEVKKPSRLSDLIFTCIDGKHAKEAAEWARNYGWKNSKAYIGPRENLYEDIKPTE</sequence>
<dbReference type="GO" id="GO:0004792">
    <property type="term" value="F:thiosulfate-cyanide sulfurtransferase activity"/>
    <property type="evidence" value="ECO:0007669"/>
    <property type="project" value="TreeGrafter"/>
</dbReference>
<protein>
    <submittedName>
        <fullName evidence="4">Thiosulfate sulfurtransferase RDL2, mitochondrial-like</fullName>
    </submittedName>
</protein>
<dbReference type="RefSeq" id="XP_037881321.1">
    <property type="nucleotide sequence ID" value="XM_038025393.1"/>
</dbReference>
<evidence type="ECO:0000256" key="1">
    <source>
        <dbReference type="SAM" id="Phobius"/>
    </source>
</evidence>
<keyword evidence="1" id="KW-0812">Transmembrane</keyword>
<dbReference type="InterPro" id="IPR001763">
    <property type="entry name" value="Rhodanese-like_dom"/>
</dbReference>
<dbReference type="SUPFAM" id="SSF52821">
    <property type="entry name" value="Rhodanese/Cell cycle control phosphatase"/>
    <property type="match status" value="1"/>
</dbReference>
<keyword evidence="3" id="KW-1185">Reference proteome</keyword>
<dbReference type="KEGG" id="gfs:119632475"/>
<name>A0A8U0W7W1_9MUSC</name>
<dbReference type="PANTHER" id="PTHR44086">
    <property type="entry name" value="THIOSULFATE SULFURTRANSFERASE RDL2, MITOCHONDRIAL-RELATED"/>
    <property type="match status" value="1"/>
</dbReference>
<dbReference type="Proteomes" id="UP000092443">
    <property type="component" value="Unplaced"/>
</dbReference>
<accession>A0A8U0W7W1</accession>
<reference evidence="4" key="1">
    <citation type="submission" date="2025-08" db="UniProtKB">
        <authorList>
            <consortium name="RefSeq"/>
        </authorList>
    </citation>
    <scope>IDENTIFICATION</scope>
    <source>
        <tissue evidence="4">Whole body pupa</tissue>
    </source>
</reference>
<keyword evidence="1" id="KW-0472">Membrane</keyword>
<dbReference type="InterPro" id="IPR036873">
    <property type="entry name" value="Rhodanese-like_dom_sf"/>
</dbReference>
<evidence type="ECO:0000313" key="3">
    <source>
        <dbReference type="Proteomes" id="UP000092443"/>
    </source>
</evidence>
<dbReference type="PROSITE" id="PS50206">
    <property type="entry name" value="RHODANESE_3"/>
    <property type="match status" value="1"/>
</dbReference>
<dbReference type="AlphaFoldDB" id="A0A8U0W7W1"/>
<organism evidence="3 4">
    <name type="scientific">Glossina fuscipes</name>
    <dbReference type="NCBI Taxonomy" id="7396"/>
    <lineage>
        <taxon>Eukaryota</taxon>
        <taxon>Metazoa</taxon>
        <taxon>Ecdysozoa</taxon>
        <taxon>Arthropoda</taxon>
        <taxon>Hexapoda</taxon>
        <taxon>Insecta</taxon>
        <taxon>Pterygota</taxon>
        <taxon>Neoptera</taxon>
        <taxon>Endopterygota</taxon>
        <taxon>Diptera</taxon>
        <taxon>Brachycera</taxon>
        <taxon>Muscomorpha</taxon>
        <taxon>Hippoboscoidea</taxon>
        <taxon>Glossinidae</taxon>
        <taxon>Glossina</taxon>
    </lineage>
</organism>
<dbReference type="PANTHER" id="PTHR44086:SF10">
    <property type="entry name" value="THIOSULFATE SULFURTRANSFERASE_RHODANESE-LIKE DOMAIN-CONTAINING PROTEIN 3"/>
    <property type="match status" value="1"/>
</dbReference>